<protein>
    <submittedName>
        <fullName evidence="4">ABC1 kinase family protein</fullName>
    </submittedName>
</protein>
<gene>
    <name evidence="4" type="ORF">ACFQMA_08840</name>
</gene>
<dbReference type="PANTHER" id="PTHR10566">
    <property type="entry name" value="CHAPERONE-ACTIVITY OF BC1 COMPLEX CABC1 -RELATED"/>
    <property type="match status" value="1"/>
</dbReference>
<dbReference type="Pfam" id="PF03109">
    <property type="entry name" value="ABC1"/>
    <property type="match status" value="1"/>
</dbReference>
<dbReference type="GO" id="GO:0016301">
    <property type="term" value="F:kinase activity"/>
    <property type="evidence" value="ECO:0007669"/>
    <property type="project" value="UniProtKB-KW"/>
</dbReference>
<dbReference type="InterPro" id="IPR011009">
    <property type="entry name" value="Kinase-like_dom_sf"/>
</dbReference>
<dbReference type="PROSITE" id="PS50011">
    <property type="entry name" value="PROTEIN_KINASE_DOM"/>
    <property type="match status" value="1"/>
</dbReference>
<proteinExistence type="inferred from homology"/>
<dbReference type="AlphaFoldDB" id="A0ABD5Y2G1"/>
<reference evidence="4 5" key="1">
    <citation type="journal article" date="2019" name="Int. J. Syst. Evol. Microbiol.">
        <title>The Global Catalogue of Microorganisms (GCM) 10K type strain sequencing project: providing services to taxonomists for standard genome sequencing and annotation.</title>
        <authorList>
            <consortium name="The Broad Institute Genomics Platform"/>
            <consortium name="The Broad Institute Genome Sequencing Center for Infectious Disease"/>
            <person name="Wu L."/>
            <person name="Ma J."/>
        </authorList>
    </citation>
    <scope>NUCLEOTIDE SEQUENCE [LARGE SCALE GENOMIC DNA]</scope>
    <source>
        <strain evidence="4 5">XZYJT29</strain>
    </source>
</reference>
<comment type="similarity">
    <text evidence="1">Belongs to the protein kinase superfamily. ADCK protein kinase family.</text>
</comment>
<keyword evidence="4" id="KW-0808">Transferase</keyword>
<dbReference type="GeneID" id="78820209"/>
<dbReference type="SUPFAM" id="SSF56112">
    <property type="entry name" value="Protein kinase-like (PK-like)"/>
    <property type="match status" value="1"/>
</dbReference>
<feature type="region of interest" description="Disordered" evidence="2">
    <location>
        <begin position="603"/>
        <end position="623"/>
    </location>
</feature>
<sequence length="623" mass="69956">MTGYVRERLVTAARFVEILGAVLAEAVRYKLSSDPLPEHVHRLVVRLGPTFVKLGQIASTRPDLVPPDVSERLEDLQENVPPFPYSEARAVVERELGAPPETAFRQFPTQPVASASLSQVYFATLDDGTEVAVKVQRPGIRDQMERDLRVVRALARIVAVTGLVPRRLPVVRIVDEFARWTLKELDFEVEGHNLEEFRRNFADWDDVTFPAVSWDHTTRRVLTMERVSGMRLGEVPDAVSEQRQRDLARRLSELLIEMFVADGFFHADLHPGNVFFGRDGSIAVLDVGMVGRMTTEQRDRFLAYWIAITRRQRDRAFHHLLAMAESTERADLDGYRDRYDVLLDRFYDADLSERSLAQTYLEIVYAGAEHGVVFPSELVLQAKAVVTAESLTLVLAPEFRFADEIRPIVAEELAKRAAPQAAMDRAWGELVDWILLGEGGTGGTAPTPEQPDEAAFRREAIRAVANVWTDDVDALLRDVQTDVSEYTSAEYWRDHPEHHALLETALGLLRMFATELERLEGRSRVEGGDEPASVLSVGGETDVSDELATEELSRLIEVLEDDVSRYESAEFWDQNHESRAALVSGLTALRLFLTRLDGSVGARYSSMPAEGTAADQRRGDTDD</sequence>
<comment type="caution">
    <text evidence="4">The sequence shown here is derived from an EMBL/GenBank/DDBJ whole genome shotgun (WGS) entry which is preliminary data.</text>
</comment>
<dbReference type="InterPro" id="IPR050154">
    <property type="entry name" value="UbiB_kinase"/>
</dbReference>
<dbReference type="CDD" id="cd05121">
    <property type="entry name" value="ABC1_ADCK3-like"/>
    <property type="match status" value="1"/>
</dbReference>
<evidence type="ECO:0000256" key="2">
    <source>
        <dbReference type="SAM" id="MobiDB-lite"/>
    </source>
</evidence>
<organism evidence="4 5">
    <name type="scientific">Halosimplex aquaticum</name>
    <dbReference type="NCBI Taxonomy" id="3026162"/>
    <lineage>
        <taxon>Archaea</taxon>
        <taxon>Methanobacteriati</taxon>
        <taxon>Methanobacteriota</taxon>
        <taxon>Stenosarchaea group</taxon>
        <taxon>Halobacteria</taxon>
        <taxon>Halobacteriales</taxon>
        <taxon>Haloarculaceae</taxon>
        <taxon>Halosimplex</taxon>
    </lineage>
</organism>
<accession>A0ABD5Y2G1</accession>
<keyword evidence="4" id="KW-0418">Kinase</keyword>
<keyword evidence="5" id="KW-1185">Reference proteome</keyword>
<dbReference type="InterPro" id="IPR004147">
    <property type="entry name" value="ABC1_dom"/>
</dbReference>
<dbReference type="InterPro" id="IPR000719">
    <property type="entry name" value="Prot_kinase_dom"/>
</dbReference>
<evidence type="ECO:0000256" key="1">
    <source>
        <dbReference type="ARBA" id="ARBA00009670"/>
    </source>
</evidence>
<evidence type="ECO:0000259" key="3">
    <source>
        <dbReference type="PROSITE" id="PS50011"/>
    </source>
</evidence>
<dbReference type="Proteomes" id="UP001596432">
    <property type="component" value="Unassembled WGS sequence"/>
</dbReference>
<evidence type="ECO:0000313" key="4">
    <source>
        <dbReference type="EMBL" id="MFC7139939.1"/>
    </source>
</evidence>
<feature type="region of interest" description="Disordered" evidence="2">
    <location>
        <begin position="523"/>
        <end position="542"/>
    </location>
</feature>
<dbReference type="RefSeq" id="WP_274325506.1">
    <property type="nucleotide sequence ID" value="NZ_CP118158.1"/>
</dbReference>
<dbReference type="PANTHER" id="PTHR10566:SF113">
    <property type="entry name" value="PROTEIN ACTIVITY OF BC1 COMPLEX KINASE 7, CHLOROPLASTIC"/>
    <property type="match status" value="1"/>
</dbReference>
<dbReference type="EMBL" id="JBHTAS010000001">
    <property type="protein sequence ID" value="MFC7139939.1"/>
    <property type="molecule type" value="Genomic_DNA"/>
</dbReference>
<evidence type="ECO:0000313" key="5">
    <source>
        <dbReference type="Proteomes" id="UP001596432"/>
    </source>
</evidence>
<name>A0ABD5Y2G1_9EURY</name>
<feature type="domain" description="Protein kinase" evidence="3">
    <location>
        <begin position="106"/>
        <end position="434"/>
    </location>
</feature>